<dbReference type="GO" id="GO:0016491">
    <property type="term" value="F:oxidoreductase activity"/>
    <property type="evidence" value="ECO:0007669"/>
    <property type="project" value="UniProtKB-KW"/>
</dbReference>
<evidence type="ECO:0000259" key="3">
    <source>
        <dbReference type="Pfam" id="PF00890"/>
    </source>
</evidence>
<keyword evidence="2" id="KW-0560">Oxidoreductase</keyword>
<evidence type="ECO:0000313" key="5">
    <source>
        <dbReference type="Proteomes" id="UP000466535"/>
    </source>
</evidence>
<dbReference type="InterPro" id="IPR050097">
    <property type="entry name" value="Ferredoxin-NADP_redctase_2"/>
</dbReference>
<feature type="domain" description="FAD-dependent oxidoreductase 2 FAD-binding" evidence="3">
    <location>
        <begin position="7"/>
        <end position="38"/>
    </location>
</feature>
<dbReference type="Gene3D" id="3.50.50.60">
    <property type="entry name" value="FAD/NAD(P)-binding domain"/>
    <property type="match status" value="1"/>
</dbReference>
<dbReference type="OrthoDB" id="341719at2157"/>
<dbReference type="Pfam" id="PF00890">
    <property type="entry name" value="FAD_binding_2"/>
    <property type="match status" value="1"/>
</dbReference>
<reference evidence="4 5" key="1">
    <citation type="submission" date="2019-12" db="EMBL/GenBank/DDBJ databases">
        <title>Isolation and characterization of three novel carbon monoxide-oxidizing members of Halobacteria from salione crusts and soils.</title>
        <authorList>
            <person name="Myers M.R."/>
            <person name="King G.M."/>
        </authorList>
    </citation>
    <scope>NUCLEOTIDE SEQUENCE [LARGE SCALE GENOMIC DNA]</scope>
    <source>
        <strain evidence="4 5">WSH3</strain>
    </source>
</reference>
<dbReference type="AlphaFoldDB" id="A0A6B0T189"/>
<dbReference type="Proteomes" id="UP000466535">
    <property type="component" value="Unassembled WGS sequence"/>
</dbReference>
<accession>A0A6B0T189</accession>
<protein>
    <submittedName>
        <fullName evidence="4">Thioredoxin reductase</fullName>
    </submittedName>
</protein>
<evidence type="ECO:0000313" key="4">
    <source>
        <dbReference type="EMBL" id="MXR51695.1"/>
    </source>
</evidence>
<dbReference type="PANTHER" id="PTHR48105">
    <property type="entry name" value="THIOREDOXIN REDUCTASE 1-RELATED-RELATED"/>
    <property type="match status" value="1"/>
</dbReference>
<dbReference type="EMBL" id="WUUT01000003">
    <property type="protein sequence ID" value="MXR51695.1"/>
    <property type="molecule type" value="Genomic_DNA"/>
</dbReference>
<evidence type="ECO:0000256" key="2">
    <source>
        <dbReference type="ARBA" id="ARBA00023002"/>
    </source>
</evidence>
<evidence type="ECO:0000256" key="1">
    <source>
        <dbReference type="ARBA" id="ARBA00022630"/>
    </source>
</evidence>
<gene>
    <name evidence="4" type="ORF">GRX03_08780</name>
</gene>
<keyword evidence="1" id="KW-0285">Flavoprotein</keyword>
<sequence length="243" mass="26478">MSTTPAVTIIGAGPAGLTAGIYTARAGLDTTVLQGGQSILNRNAHLENVPGFPAGINARRYLELTRDQARRNDCTIREGTVRAVRPTEDGFLVETEDDRYRSEYVICASWADTSYLDDIDGIGIISRGSKAYIDVEDDGATGVDGLYAAGRIAGEPHQTVVSAGHGAKVALSVIHDSEVPFYHDWVAPEGYFTDRGRDVPPGCEEITDEERARREEETLAVMQEYFADRHPEGPTQHPSVRDE</sequence>
<organism evidence="4 5">
    <name type="scientific">Halovenus carboxidivorans</name>
    <dbReference type="NCBI Taxonomy" id="2692199"/>
    <lineage>
        <taxon>Archaea</taxon>
        <taxon>Methanobacteriati</taxon>
        <taxon>Methanobacteriota</taxon>
        <taxon>Stenosarchaea group</taxon>
        <taxon>Halobacteria</taxon>
        <taxon>Halobacteriales</taxon>
        <taxon>Haloarculaceae</taxon>
        <taxon>Halovenus</taxon>
    </lineage>
</organism>
<dbReference type="SUPFAM" id="SSF51905">
    <property type="entry name" value="FAD/NAD(P)-binding domain"/>
    <property type="match status" value="1"/>
</dbReference>
<name>A0A6B0T189_9EURY</name>
<proteinExistence type="predicted"/>
<dbReference type="RefSeq" id="WP_159763837.1">
    <property type="nucleotide sequence ID" value="NZ_WUUT01000003.1"/>
</dbReference>
<dbReference type="PRINTS" id="PR00469">
    <property type="entry name" value="PNDRDTASEII"/>
</dbReference>
<comment type="caution">
    <text evidence="4">The sequence shown here is derived from an EMBL/GenBank/DDBJ whole genome shotgun (WGS) entry which is preliminary data.</text>
</comment>
<dbReference type="InterPro" id="IPR036188">
    <property type="entry name" value="FAD/NAD-bd_sf"/>
</dbReference>
<dbReference type="InterPro" id="IPR003953">
    <property type="entry name" value="FAD-dep_OxRdtase_2_FAD-bd"/>
</dbReference>
<keyword evidence="5" id="KW-1185">Reference proteome</keyword>